<feature type="transmembrane region" description="Helical" evidence="6">
    <location>
        <begin position="41"/>
        <end position="59"/>
    </location>
</feature>
<evidence type="ECO:0000256" key="4">
    <source>
        <dbReference type="ARBA" id="ARBA00023136"/>
    </source>
</evidence>
<reference evidence="7 8" key="1">
    <citation type="submission" date="2015-01" db="EMBL/GenBank/DDBJ databases">
        <title>Evolution of Trichinella species and genotypes.</title>
        <authorList>
            <person name="Korhonen P.K."/>
            <person name="Edoardo P."/>
            <person name="Giuseppe L.R."/>
            <person name="Gasser R.B."/>
        </authorList>
    </citation>
    <scope>NUCLEOTIDE SEQUENCE [LARGE SCALE GENOMIC DNA]</scope>
    <source>
        <strain evidence="7">ISS120</strain>
    </source>
</reference>
<feature type="region of interest" description="Disordered" evidence="5">
    <location>
        <begin position="506"/>
        <end position="539"/>
    </location>
</feature>
<comment type="caution">
    <text evidence="7">The sequence shown here is derived from an EMBL/GenBank/DDBJ whole genome shotgun (WGS) entry which is preliminary data.</text>
</comment>
<evidence type="ECO:0000313" key="7">
    <source>
        <dbReference type="EMBL" id="KRY54382.1"/>
    </source>
</evidence>
<dbReference type="PANTHER" id="PTHR11662">
    <property type="entry name" value="SOLUTE CARRIER FAMILY 17"/>
    <property type="match status" value="1"/>
</dbReference>
<sequence length="551" mass="60536">MNRDKMKLNDFFHIHPVELNSMESELYSCKRCKFVHFLRSIRFQICLLLFGCMFCLMFANLTMSVAILSMVNTTLSACVFIAHNSTSSGCDRADHIAGIGDYVHSEGSVNWSPETQGLVLSAISWGRLLSPLVSSIVARSDVSLWLPASLIVSALASSLIPVSVSAGYVMIVLLRFLLGVADAVAQPAINHLLANHFSSKTRNNAYGWTSAGRQFGVLAVYPIASIVSDYSGTKEGWPFVFYISSAICVVWVLLWVFFLLMHRRNLNRKRESISSVSSLSSIKSMISRMDENTQRICWKKVLQSSRFWCNMMAILCHEIPLNTAMMFLPMYMRDALHFCLKTNGVLSTLPIISFMVTKILATQLDHAIKSACKPDATKTAKWFNLVASLGMGSFLLGVSVLNCRNRGLAVILLCCGVGFAGFHTPGCIGTLLSLAPAHSSAISSMAYVLISCTSMLIPLVVKAIVVQSSSREWQTVWQICAGIALLPITFFSLHGTADEQAWSKPIRDQVEKESPFPSSPSTSSSSNSLSSKMTASSSHCHQLPMMTVEKL</sequence>
<keyword evidence="3 6" id="KW-1133">Transmembrane helix</keyword>
<feature type="transmembrane region" description="Helical" evidence="6">
    <location>
        <begin position="407"/>
        <end position="434"/>
    </location>
</feature>
<evidence type="ECO:0000313" key="8">
    <source>
        <dbReference type="Proteomes" id="UP000054653"/>
    </source>
</evidence>
<dbReference type="GO" id="GO:0016020">
    <property type="term" value="C:membrane"/>
    <property type="evidence" value="ECO:0007669"/>
    <property type="project" value="UniProtKB-SubCell"/>
</dbReference>
<name>A0A0V1CYY7_TRIBR</name>
<feature type="transmembrane region" description="Helical" evidence="6">
    <location>
        <begin position="205"/>
        <end position="227"/>
    </location>
</feature>
<organism evidence="7 8">
    <name type="scientific">Trichinella britovi</name>
    <name type="common">Parasitic roundworm</name>
    <dbReference type="NCBI Taxonomy" id="45882"/>
    <lineage>
        <taxon>Eukaryota</taxon>
        <taxon>Metazoa</taxon>
        <taxon>Ecdysozoa</taxon>
        <taxon>Nematoda</taxon>
        <taxon>Enoplea</taxon>
        <taxon>Dorylaimia</taxon>
        <taxon>Trichinellida</taxon>
        <taxon>Trichinellidae</taxon>
        <taxon>Trichinella</taxon>
    </lineage>
</organism>
<comment type="subcellular location">
    <subcellularLocation>
        <location evidence="1">Membrane</location>
        <topology evidence="1">Multi-pass membrane protein</topology>
    </subcellularLocation>
</comment>
<dbReference type="EMBL" id="JYDI01000071">
    <property type="protein sequence ID" value="KRY54382.1"/>
    <property type="molecule type" value="Genomic_DNA"/>
</dbReference>
<dbReference type="Gene3D" id="1.20.1250.20">
    <property type="entry name" value="MFS general substrate transporter like domains"/>
    <property type="match status" value="2"/>
</dbReference>
<dbReference type="Proteomes" id="UP000054653">
    <property type="component" value="Unassembled WGS sequence"/>
</dbReference>
<feature type="transmembrane region" description="Helical" evidence="6">
    <location>
        <begin position="446"/>
        <end position="464"/>
    </location>
</feature>
<evidence type="ECO:0000256" key="2">
    <source>
        <dbReference type="ARBA" id="ARBA00022692"/>
    </source>
</evidence>
<dbReference type="GO" id="GO:0006820">
    <property type="term" value="P:monoatomic anion transport"/>
    <property type="evidence" value="ECO:0007669"/>
    <property type="project" value="TreeGrafter"/>
</dbReference>
<dbReference type="PANTHER" id="PTHR11662:SF399">
    <property type="entry name" value="FI19708P1-RELATED"/>
    <property type="match status" value="1"/>
</dbReference>
<feature type="transmembrane region" description="Helical" evidence="6">
    <location>
        <begin position="382"/>
        <end position="401"/>
    </location>
</feature>
<feature type="transmembrane region" description="Helical" evidence="6">
    <location>
        <begin position="239"/>
        <end position="260"/>
    </location>
</feature>
<evidence type="ECO:0000256" key="3">
    <source>
        <dbReference type="ARBA" id="ARBA00022989"/>
    </source>
</evidence>
<feature type="compositionally biased region" description="Low complexity" evidence="5">
    <location>
        <begin position="515"/>
        <end position="538"/>
    </location>
</feature>
<proteinExistence type="predicted"/>
<protein>
    <submittedName>
        <fullName evidence="7">Sialin</fullName>
    </submittedName>
</protein>
<dbReference type="GO" id="GO:0022857">
    <property type="term" value="F:transmembrane transporter activity"/>
    <property type="evidence" value="ECO:0007669"/>
    <property type="project" value="InterPro"/>
</dbReference>
<dbReference type="AlphaFoldDB" id="A0A0V1CYY7"/>
<keyword evidence="4 6" id="KW-0472">Membrane</keyword>
<feature type="transmembrane region" description="Helical" evidence="6">
    <location>
        <begin position="344"/>
        <end position="361"/>
    </location>
</feature>
<evidence type="ECO:0000256" key="1">
    <source>
        <dbReference type="ARBA" id="ARBA00004141"/>
    </source>
</evidence>
<dbReference type="FunFam" id="1.20.1250.20:FF:000532">
    <property type="entry name" value="SLC (SoLute Carrier) homolog"/>
    <property type="match status" value="1"/>
</dbReference>
<dbReference type="InterPro" id="IPR011701">
    <property type="entry name" value="MFS"/>
</dbReference>
<feature type="transmembrane region" description="Helical" evidence="6">
    <location>
        <begin position="476"/>
        <end position="497"/>
    </location>
</feature>
<dbReference type="Pfam" id="PF07690">
    <property type="entry name" value="MFS_1"/>
    <property type="match status" value="1"/>
</dbReference>
<dbReference type="InterPro" id="IPR050382">
    <property type="entry name" value="MFS_Na/Anion_cotransporter"/>
</dbReference>
<accession>A0A0V1CYY7</accession>
<dbReference type="SUPFAM" id="SSF103473">
    <property type="entry name" value="MFS general substrate transporter"/>
    <property type="match status" value="1"/>
</dbReference>
<evidence type="ECO:0000256" key="5">
    <source>
        <dbReference type="SAM" id="MobiDB-lite"/>
    </source>
</evidence>
<evidence type="ECO:0000256" key="6">
    <source>
        <dbReference type="SAM" id="Phobius"/>
    </source>
</evidence>
<dbReference type="InterPro" id="IPR036259">
    <property type="entry name" value="MFS_trans_sf"/>
</dbReference>
<keyword evidence="8" id="KW-1185">Reference proteome</keyword>
<keyword evidence="2 6" id="KW-0812">Transmembrane</keyword>
<gene>
    <name evidence="7" type="primary">SLC17A5</name>
    <name evidence="7" type="ORF">T03_4874</name>
</gene>